<feature type="transmembrane region" description="Helical" evidence="12">
    <location>
        <begin position="750"/>
        <end position="768"/>
    </location>
</feature>
<evidence type="ECO:0000256" key="9">
    <source>
        <dbReference type="ARBA" id="ARBA00023136"/>
    </source>
</evidence>
<dbReference type="InterPro" id="IPR036770">
    <property type="entry name" value="Ankyrin_rpt-contain_sf"/>
</dbReference>
<dbReference type="PANTHER" id="PTHR47143">
    <property type="entry name" value="TRANSIENT RECEPTOR POTENTIAL CATION CHANNEL PROTEIN PAINLESS"/>
    <property type="match status" value="1"/>
</dbReference>
<keyword evidence="5" id="KW-0677">Repeat</keyword>
<feature type="compositionally biased region" description="Basic residues" evidence="11">
    <location>
        <begin position="1057"/>
        <end position="1080"/>
    </location>
</feature>
<dbReference type="Gene3D" id="1.25.40.20">
    <property type="entry name" value="Ankyrin repeat-containing domain"/>
    <property type="match status" value="2"/>
</dbReference>
<feature type="domain" description="Ion transport" evidence="13">
    <location>
        <begin position="624"/>
        <end position="857"/>
    </location>
</feature>
<feature type="region of interest" description="Disordered" evidence="11">
    <location>
        <begin position="1054"/>
        <end position="1080"/>
    </location>
</feature>
<proteinExistence type="predicted"/>
<keyword evidence="3" id="KW-0716">Sensory transduction</keyword>
<evidence type="ECO:0000256" key="10">
    <source>
        <dbReference type="ARBA" id="ARBA00023303"/>
    </source>
</evidence>
<comment type="subcellular location">
    <subcellularLocation>
        <location evidence="1">Membrane</location>
        <topology evidence="1">Multi-pass membrane protein</topology>
    </subcellularLocation>
</comment>
<evidence type="ECO:0000256" key="11">
    <source>
        <dbReference type="SAM" id="MobiDB-lite"/>
    </source>
</evidence>
<feature type="transmembrane region" description="Helical" evidence="12">
    <location>
        <begin position="654"/>
        <end position="672"/>
    </location>
</feature>
<keyword evidence="9 12" id="KW-0472">Membrane</keyword>
<evidence type="ECO:0000256" key="12">
    <source>
        <dbReference type="SAM" id="Phobius"/>
    </source>
</evidence>
<dbReference type="SUPFAM" id="SSF48403">
    <property type="entry name" value="Ankyrin repeat"/>
    <property type="match status" value="1"/>
</dbReference>
<feature type="region of interest" description="Disordered" evidence="11">
    <location>
        <begin position="990"/>
        <end position="1015"/>
    </location>
</feature>
<evidence type="ECO:0000256" key="2">
    <source>
        <dbReference type="ARBA" id="ARBA00022448"/>
    </source>
</evidence>
<evidence type="ECO:0000256" key="6">
    <source>
        <dbReference type="ARBA" id="ARBA00022989"/>
    </source>
</evidence>
<name>A0A182JLK6_ANOAO</name>
<keyword evidence="10" id="KW-0407">Ion channel</keyword>
<dbReference type="InterPro" id="IPR052076">
    <property type="entry name" value="TRP_cation_channel"/>
</dbReference>
<feature type="transmembrane region" description="Helical" evidence="12">
    <location>
        <begin position="707"/>
        <end position="729"/>
    </location>
</feature>
<keyword evidence="7" id="KW-0040">ANK repeat</keyword>
<feature type="transmembrane region" description="Helical" evidence="12">
    <location>
        <begin position="623"/>
        <end position="642"/>
    </location>
</feature>
<keyword evidence="4 12" id="KW-0812">Transmembrane</keyword>
<dbReference type="STRING" id="41427.A0A182JLK6"/>
<dbReference type="PROSITE" id="PS50297">
    <property type="entry name" value="ANK_REP_REGION"/>
    <property type="match status" value="1"/>
</dbReference>
<keyword evidence="2" id="KW-0813">Transport</keyword>
<dbReference type="Pfam" id="PF00520">
    <property type="entry name" value="Ion_trans"/>
    <property type="match status" value="1"/>
</dbReference>
<dbReference type="AlphaFoldDB" id="A0A182JLK6"/>
<dbReference type="PROSITE" id="PS50088">
    <property type="entry name" value="ANK_REPEAT"/>
    <property type="match status" value="1"/>
</dbReference>
<evidence type="ECO:0000256" key="8">
    <source>
        <dbReference type="ARBA" id="ARBA00023065"/>
    </source>
</evidence>
<dbReference type="InterPro" id="IPR005821">
    <property type="entry name" value="Ion_trans_dom"/>
</dbReference>
<evidence type="ECO:0000313" key="14">
    <source>
        <dbReference type="EnsemblMetazoa" id="AATE020350-PA.1"/>
    </source>
</evidence>
<keyword evidence="6 12" id="KW-1133">Transmembrane helix</keyword>
<evidence type="ECO:0000259" key="13">
    <source>
        <dbReference type="Pfam" id="PF00520"/>
    </source>
</evidence>
<dbReference type="VEuPathDB" id="VectorBase:AATE020350"/>
<dbReference type="GO" id="GO:0005216">
    <property type="term" value="F:monoatomic ion channel activity"/>
    <property type="evidence" value="ECO:0007669"/>
    <property type="project" value="InterPro"/>
</dbReference>
<evidence type="ECO:0000256" key="3">
    <source>
        <dbReference type="ARBA" id="ARBA00022606"/>
    </source>
</evidence>
<evidence type="ECO:0000256" key="5">
    <source>
        <dbReference type="ARBA" id="ARBA00022737"/>
    </source>
</evidence>
<accession>A0A182JLK6</accession>
<dbReference type="PANTHER" id="PTHR47143:SF4">
    <property type="entry name" value="TRANSIENT RECEPTOR POTENTIAL CATION CHANNEL PROTEIN PAINLESS"/>
    <property type="match status" value="1"/>
</dbReference>
<protein>
    <recommendedName>
        <fullName evidence="13">Ion transport domain-containing protein</fullName>
    </recommendedName>
</protein>
<reference evidence="14" key="1">
    <citation type="submission" date="2022-08" db="UniProtKB">
        <authorList>
            <consortium name="EnsemblMetazoa"/>
        </authorList>
    </citation>
    <scope>IDENTIFICATION</scope>
    <source>
        <strain evidence="14">EBRO</strain>
    </source>
</reference>
<dbReference type="EnsemblMetazoa" id="AATE020350-RA">
    <property type="protein sequence ID" value="AATE020350-PA.1"/>
    <property type="gene ID" value="AATE020350"/>
</dbReference>
<dbReference type="InterPro" id="IPR002110">
    <property type="entry name" value="Ankyrin_rpt"/>
</dbReference>
<dbReference type="Pfam" id="PF00023">
    <property type="entry name" value="Ank"/>
    <property type="match status" value="1"/>
</dbReference>
<evidence type="ECO:0000256" key="4">
    <source>
        <dbReference type="ARBA" id="ARBA00022692"/>
    </source>
</evidence>
<feature type="transmembrane region" description="Helical" evidence="12">
    <location>
        <begin position="824"/>
        <end position="847"/>
    </location>
</feature>
<sequence>MPEGSTLLNMDEPTRSELRTRRLNLQASLLKQLSEASTPPTDENLAKFAKVLQDPDWAELTKLVDQMKMWDIVTTIPEPKTFLYHTRFHPLLGDMLADIGTYERYLQLFISHFGAENELIAKKLPTHATAGQENQENRRQHCSGKIDAPIHYAVWQLHEGFLEWLLGRERIDVNLRNSHKETALAILCEKYDECLRPNRSKASNAEDVRPQLARIRALIARLLAAGADFNICSMKLKLPIELLLRNCATSDDETKTFVLQCVQQADRALVVVKPEGNARLVGFLNNDQNVRLTEELLEIFLRYNDVEKFTEYWPRFGVTEANVKKVIRLLLHTTLDQKLPDCLRLVVDKGDRLIFRLAARPAAKAAAAGRARNVCVVADQRSSEMEHRVELKGLLRKACEMADLGVLQLLVKKITDLILLNDDPLLALTLNKTFKTKRQSEERAALLACAEFLADTQTIYMSKVDDSGNTPLHLALKYGFESVALLLLRQRYAYLGLRNRDNLTPLDYGTYEFWKGYLDQCILVEAIRGNDRRMVRFNLNCFEPFTHGKAAQAGAHRGGGKARNWKFVLDASSANNLPRRYERTITEMTTVRQIAQSKELKPLLIHPVVHTFIMVKWMRLSHWNYLNLALTVLMAVFFGTFSLTACSRDGPHPVWQGLSVGATVLLAARELLQVLFLRKSYMSFENLLDIGNAVAMSFVLWHGCNGLLSSLVVISLAIQVTFLLGSLPFNSLSTMMYMFKTVSKNFLKSFLLFIPLIGAFIYAFYLTYSESPDEVAERDACTADECAERNFASFHTFWNATIKTLVMTTGELDAATFDFAGGKLLVFLLFLFIAPIVIMNLINGLAVSDIAAIREESELISVVKKVMLLEQYERGVANVRPAFLRTLFPRPFFEEHNSWIQVRAKEFRKIEVHPKEKPTAGAPARPIGKVRQQDSPKFVPISFFPCFGDGCSNVLLNFRVFKFSMFMRLDQSILNEALAIYEKRHPFAHHGAPAGLTSPPETPPADKRTQRTSSPIVTATKPKRMDLAAPGHTEQLRKELQELKGQMATLLELMGSKPKRSGKQHVKTKGLKRKARKRARLVLKRTLPGYHGGDQ</sequence>
<evidence type="ECO:0000256" key="1">
    <source>
        <dbReference type="ARBA" id="ARBA00004141"/>
    </source>
</evidence>
<keyword evidence="8" id="KW-0406">Ion transport</keyword>
<organism evidence="14">
    <name type="scientific">Anopheles atroparvus</name>
    <name type="common">European mosquito</name>
    <dbReference type="NCBI Taxonomy" id="41427"/>
    <lineage>
        <taxon>Eukaryota</taxon>
        <taxon>Metazoa</taxon>
        <taxon>Ecdysozoa</taxon>
        <taxon>Arthropoda</taxon>
        <taxon>Hexapoda</taxon>
        <taxon>Insecta</taxon>
        <taxon>Pterygota</taxon>
        <taxon>Neoptera</taxon>
        <taxon>Endopterygota</taxon>
        <taxon>Diptera</taxon>
        <taxon>Nematocera</taxon>
        <taxon>Culicoidea</taxon>
        <taxon>Culicidae</taxon>
        <taxon>Anophelinae</taxon>
        <taxon>Anopheles</taxon>
    </lineage>
</organism>
<dbReference type="GO" id="GO:0034703">
    <property type="term" value="C:cation channel complex"/>
    <property type="evidence" value="ECO:0007669"/>
    <property type="project" value="UniProtKB-ARBA"/>
</dbReference>
<evidence type="ECO:0000256" key="7">
    <source>
        <dbReference type="ARBA" id="ARBA00023043"/>
    </source>
</evidence>